<evidence type="ECO:0000256" key="1">
    <source>
        <dbReference type="ARBA" id="ARBA00004651"/>
    </source>
</evidence>
<evidence type="ECO:0000256" key="8">
    <source>
        <dbReference type="SAM" id="Phobius"/>
    </source>
</evidence>
<gene>
    <name evidence="11" type="ORF">H8K20_05025</name>
</gene>
<sequence>MEQYNNHKLAITNHNNKGGFDVREKGKSSVAKLLYYAGGHKRLTVLGCTLSGIAAVLSMAPYICIWYVVRGVFAAMPDYRQAGDLVRYGWYALWFALGSAAIYFAALMCTHLAAFRTAKNMRKAAAKHLLDVPLGYLNVSQSGKLRKQIDDNAGMTEQMLAHELPDLVGAVVTPVAAIILLFVFDWRMGLLCFIPLVLAVYLLTRMMGGKNARFFSTYQKAIEDLSAEATEYVRGIPVVKVFQQTVYSFKSFYGAIMRYSKLATDYAMSCGRPMTAFTAVLNGTFLLLIPAGMLLCGAASNGWAVLVDLVFYILFTPLCAMMMTRIMYASQAVMEADEAVRKLDQIMEVDPLPEDVRPQSTTGCDIELKDVTFTYPGAKSPALKNVCFQVPAGKTVALVGPSGGGKSTVASLIPRFWDAGQGKVLIGGVDVRNMAGHELMDKVAFVFQDTHLFKDSLLENIRAARPDATRQQVLAAAHAAQCDDILSKMPQGLDTVVGTKGVYLSGGEQQRIALARAILKDAPIIVLDEATAFADPENELLIQKAFEKLTAGKTVLMIAHRLSTVQDADNILVLCDGAVAERGTHRELLQQQGLYAAMWRDYQTSARWKVGKEASAV</sequence>
<feature type="transmembrane region" description="Helical" evidence="8">
    <location>
        <begin position="276"/>
        <end position="303"/>
    </location>
</feature>
<feature type="transmembrane region" description="Helical" evidence="8">
    <location>
        <begin position="164"/>
        <end position="182"/>
    </location>
</feature>
<dbReference type="InterPro" id="IPR017871">
    <property type="entry name" value="ABC_transporter-like_CS"/>
</dbReference>
<dbReference type="GO" id="GO:0016887">
    <property type="term" value="F:ATP hydrolysis activity"/>
    <property type="evidence" value="ECO:0007669"/>
    <property type="project" value="InterPro"/>
</dbReference>
<dbReference type="Gene3D" id="1.20.1560.10">
    <property type="entry name" value="ABC transporter type 1, transmembrane domain"/>
    <property type="match status" value="1"/>
</dbReference>
<dbReference type="PROSITE" id="PS00211">
    <property type="entry name" value="ABC_TRANSPORTER_1"/>
    <property type="match status" value="1"/>
</dbReference>
<dbReference type="PROSITE" id="PS50893">
    <property type="entry name" value="ABC_TRANSPORTER_2"/>
    <property type="match status" value="1"/>
</dbReference>
<comment type="caution">
    <text evidence="11">The sequence shown here is derived from an EMBL/GenBank/DDBJ whole genome shotgun (WGS) entry which is preliminary data.</text>
</comment>
<dbReference type="PANTHER" id="PTHR43394:SF1">
    <property type="entry name" value="ATP-BINDING CASSETTE SUB-FAMILY B MEMBER 10, MITOCHONDRIAL"/>
    <property type="match status" value="1"/>
</dbReference>
<dbReference type="InterPro" id="IPR003593">
    <property type="entry name" value="AAA+_ATPase"/>
</dbReference>
<dbReference type="InterPro" id="IPR027417">
    <property type="entry name" value="P-loop_NTPase"/>
</dbReference>
<keyword evidence="4" id="KW-0547">Nucleotide-binding</keyword>
<evidence type="ECO:0000259" key="9">
    <source>
        <dbReference type="PROSITE" id="PS50893"/>
    </source>
</evidence>
<accession>A0A8J6LTS3</accession>
<dbReference type="SUPFAM" id="SSF52540">
    <property type="entry name" value="P-loop containing nucleoside triphosphate hydrolases"/>
    <property type="match status" value="1"/>
</dbReference>
<comment type="subcellular location">
    <subcellularLocation>
        <location evidence="1">Cell membrane</location>
        <topology evidence="1">Multi-pass membrane protein</topology>
    </subcellularLocation>
</comment>
<dbReference type="Pfam" id="PF00005">
    <property type="entry name" value="ABC_tran"/>
    <property type="match status" value="1"/>
</dbReference>
<evidence type="ECO:0000313" key="12">
    <source>
        <dbReference type="Proteomes" id="UP000597668"/>
    </source>
</evidence>
<dbReference type="CDD" id="cd07346">
    <property type="entry name" value="ABC_6TM_exporters"/>
    <property type="match status" value="1"/>
</dbReference>
<proteinExistence type="predicted"/>
<evidence type="ECO:0000256" key="7">
    <source>
        <dbReference type="ARBA" id="ARBA00023136"/>
    </source>
</evidence>
<protein>
    <submittedName>
        <fullName evidence="11">ABC transporter ATP-binding protein</fullName>
    </submittedName>
</protein>
<dbReference type="GO" id="GO:0005886">
    <property type="term" value="C:plasma membrane"/>
    <property type="evidence" value="ECO:0007669"/>
    <property type="project" value="UniProtKB-SubCell"/>
</dbReference>
<dbReference type="Proteomes" id="UP000597668">
    <property type="component" value="Unassembled WGS sequence"/>
</dbReference>
<feature type="domain" description="ABC transmembrane type-1" evidence="10">
    <location>
        <begin position="45"/>
        <end position="335"/>
    </location>
</feature>
<feature type="transmembrane region" description="Helical" evidence="8">
    <location>
        <begin position="88"/>
        <end position="114"/>
    </location>
</feature>
<evidence type="ECO:0000256" key="3">
    <source>
        <dbReference type="ARBA" id="ARBA00022692"/>
    </source>
</evidence>
<dbReference type="GO" id="GO:0005524">
    <property type="term" value="F:ATP binding"/>
    <property type="evidence" value="ECO:0007669"/>
    <property type="project" value="UniProtKB-KW"/>
</dbReference>
<keyword evidence="12" id="KW-1185">Reference proteome</keyword>
<evidence type="ECO:0000256" key="4">
    <source>
        <dbReference type="ARBA" id="ARBA00022741"/>
    </source>
</evidence>
<keyword evidence="2" id="KW-0813">Transport</keyword>
<dbReference type="EMBL" id="JACOGI010000001">
    <property type="protein sequence ID" value="MBC3515764.1"/>
    <property type="molecule type" value="Genomic_DNA"/>
</dbReference>
<dbReference type="SUPFAM" id="SSF90123">
    <property type="entry name" value="ABC transporter transmembrane region"/>
    <property type="match status" value="1"/>
</dbReference>
<organism evidence="11 12">
    <name type="scientific">Neobittarella massiliensis</name>
    <name type="common">ex Bilen et al. 2018</name>
    <dbReference type="NCBI Taxonomy" id="2041842"/>
    <lineage>
        <taxon>Bacteria</taxon>
        <taxon>Bacillati</taxon>
        <taxon>Bacillota</taxon>
        <taxon>Clostridia</taxon>
        <taxon>Eubacteriales</taxon>
        <taxon>Oscillospiraceae</taxon>
        <taxon>Neobittarella (ex Bilen et al. 2018)</taxon>
    </lineage>
</organism>
<feature type="domain" description="ABC transporter" evidence="9">
    <location>
        <begin position="366"/>
        <end position="601"/>
    </location>
</feature>
<evidence type="ECO:0000256" key="2">
    <source>
        <dbReference type="ARBA" id="ARBA00022448"/>
    </source>
</evidence>
<feature type="transmembrane region" description="Helical" evidence="8">
    <location>
        <begin position="43"/>
        <end position="68"/>
    </location>
</feature>
<dbReference type="PROSITE" id="PS50929">
    <property type="entry name" value="ABC_TM1F"/>
    <property type="match status" value="1"/>
</dbReference>
<keyword evidence="7 8" id="KW-0472">Membrane</keyword>
<keyword evidence="6 8" id="KW-1133">Transmembrane helix</keyword>
<name>A0A8J6LTS3_9FIRM</name>
<dbReference type="InterPro" id="IPR036640">
    <property type="entry name" value="ABC1_TM_sf"/>
</dbReference>
<dbReference type="InterPro" id="IPR003439">
    <property type="entry name" value="ABC_transporter-like_ATP-bd"/>
</dbReference>
<dbReference type="PANTHER" id="PTHR43394">
    <property type="entry name" value="ATP-DEPENDENT PERMEASE MDL1, MITOCHONDRIAL"/>
    <property type="match status" value="1"/>
</dbReference>
<evidence type="ECO:0000256" key="5">
    <source>
        <dbReference type="ARBA" id="ARBA00022840"/>
    </source>
</evidence>
<evidence type="ECO:0000256" key="6">
    <source>
        <dbReference type="ARBA" id="ARBA00022989"/>
    </source>
</evidence>
<keyword evidence="3 8" id="KW-0812">Transmembrane</keyword>
<dbReference type="Gene3D" id="3.40.50.300">
    <property type="entry name" value="P-loop containing nucleotide triphosphate hydrolases"/>
    <property type="match status" value="1"/>
</dbReference>
<keyword evidence="5 11" id="KW-0067">ATP-binding</keyword>
<evidence type="ECO:0000259" key="10">
    <source>
        <dbReference type="PROSITE" id="PS50929"/>
    </source>
</evidence>
<dbReference type="InterPro" id="IPR011527">
    <property type="entry name" value="ABC1_TM_dom"/>
</dbReference>
<feature type="transmembrane region" description="Helical" evidence="8">
    <location>
        <begin position="309"/>
        <end position="328"/>
    </location>
</feature>
<dbReference type="SMART" id="SM00382">
    <property type="entry name" value="AAA"/>
    <property type="match status" value="1"/>
</dbReference>
<dbReference type="GO" id="GO:0015421">
    <property type="term" value="F:ABC-type oligopeptide transporter activity"/>
    <property type="evidence" value="ECO:0007669"/>
    <property type="project" value="TreeGrafter"/>
</dbReference>
<evidence type="ECO:0000313" key="11">
    <source>
        <dbReference type="EMBL" id="MBC3515764.1"/>
    </source>
</evidence>
<feature type="transmembrane region" description="Helical" evidence="8">
    <location>
        <begin position="188"/>
        <end position="204"/>
    </location>
</feature>
<dbReference type="FunFam" id="3.40.50.300:FF:000287">
    <property type="entry name" value="Multidrug ABC transporter ATP-binding protein"/>
    <property type="match status" value="1"/>
</dbReference>
<dbReference type="Pfam" id="PF00664">
    <property type="entry name" value="ABC_membrane"/>
    <property type="match status" value="1"/>
</dbReference>
<dbReference type="InterPro" id="IPR039421">
    <property type="entry name" value="Type_1_exporter"/>
</dbReference>
<reference evidence="11" key="1">
    <citation type="submission" date="2020-08" db="EMBL/GenBank/DDBJ databases">
        <authorList>
            <person name="Liu C."/>
            <person name="Sun Q."/>
        </authorList>
    </citation>
    <scope>NUCLEOTIDE SEQUENCE</scope>
    <source>
        <strain evidence="11">NSJ-65</strain>
    </source>
</reference>
<dbReference type="AlphaFoldDB" id="A0A8J6LTS3"/>